<dbReference type="SUPFAM" id="SSF144232">
    <property type="entry name" value="HIT/MYND zinc finger-like"/>
    <property type="match status" value="1"/>
</dbReference>
<dbReference type="OrthoDB" id="5952526at2759"/>
<dbReference type="EnsemblMetazoa" id="XM_038210650.1">
    <property type="protein sequence ID" value="XP_038066578.1"/>
    <property type="gene ID" value="LOC119736633"/>
</dbReference>
<keyword evidence="4" id="KW-0862">Zinc</keyword>
<evidence type="ECO:0000256" key="12">
    <source>
        <dbReference type="SAM" id="Coils"/>
    </source>
</evidence>
<dbReference type="InterPro" id="IPR044862">
    <property type="entry name" value="Pro_4_hyd_alph_FE2OG_OXY"/>
</dbReference>
<dbReference type="PANTHER" id="PTHR12907:SF26">
    <property type="entry name" value="HIF PROLYL HYDROXYLASE, ISOFORM C"/>
    <property type="match status" value="1"/>
</dbReference>
<dbReference type="AlphaFoldDB" id="A0A914ASD9"/>
<accession>A0A914ASD9</accession>
<dbReference type="InterPro" id="IPR006620">
    <property type="entry name" value="Pro_4_hyd_alph"/>
</dbReference>
<evidence type="ECO:0000256" key="5">
    <source>
        <dbReference type="ARBA" id="ARBA00022896"/>
    </source>
</evidence>
<keyword evidence="17" id="KW-1185">Reference proteome</keyword>
<dbReference type="GO" id="GO:0160082">
    <property type="term" value="F:hypoxia-inducible factor-proline dioxygenase activity"/>
    <property type="evidence" value="ECO:0007669"/>
    <property type="project" value="UniProtKB-EC"/>
</dbReference>
<evidence type="ECO:0000256" key="7">
    <source>
        <dbReference type="ARBA" id="ARBA00023002"/>
    </source>
</evidence>
<reference evidence="16" key="1">
    <citation type="submission" date="2022-11" db="UniProtKB">
        <authorList>
            <consortium name="EnsemblMetazoa"/>
        </authorList>
    </citation>
    <scope>IDENTIFICATION</scope>
</reference>
<feature type="compositionally biased region" description="Polar residues" evidence="13">
    <location>
        <begin position="76"/>
        <end position="85"/>
    </location>
</feature>
<dbReference type="Gene3D" id="2.60.120.620">
    <property type="entry name" value="q2cbj1_9rhob like domain"/>
    <property type="match status" value="1"/>
</dbReference>
<feature type="region of interest" description="Disordered" evidence="13">
    <location>
        <begin position="148"/>
        <end position="172"/>
    </location>
</feature>
<evidence type="ECO:0000256" key="11">
    <source>
        <dbReference type="PROSITE-ProRule" id="PRU00134"/>
    </source>
</evidence>
<evidence type="ECO:0000256" key="10">
    <source>
        <dbReference type="ARBA" id="ARBA00049134"/>
    </source>
</evidence>
<feature type="coiled-coil region" evidence="12">
    <location>
        <begin position="391"/>
        <end position="437"/>
    </location>
</feature>
<evidence type="ECO:0000259" key="15">
    <source>
        <dbReference type="PROSITE" id="PS51471"/>
    </source>
</evidence>
<dbReference type="Gene3D" id="6.10.140.2220">
    <property type="match status" value="1"/>
</dbReference>
<dbReference type="OMA" id="TWLEGNE"/>
<dbReference type="GO" id="GO:0071456">
    <property type="term" value="P:cellular response to hypoxia"/>
    <property type="evidence" value="ECO:0007669"/>
    <property type="project" value="TreeGrafter"/>
</dbReference>
<dbReference type="RefSeq" id="XP_038066578.1">
    <property type="nucleotide sequence ID" value="XM_038210650.1"/>
</dbReference>
<keyword evidence="12" id="KW-0175">Coiled coil</keyword>
<evidence type="ECO:0000256" key="3">
    <source>
        <dbReference type="ARBA" id="ARBA00022771"/>
    </source>
</evidence>
<dbReference type="InterPro" id="IPR005123">
    <property type="entry name" value="Oxoglu/Fe-dep_dioxygenase_dom"/>
</dbReference>
<keyword evidence="7" id="KW-0560">Oxidoreductase</keyword>
<dbReference type="PANTHER" id="PTHR12907">
    <property type="entry name" value="EGL NINE HOMOLOG-RELATED"/>
    <property type="match status" value="1"/>
</dbReference>
<feature type="domain" description="Fe2OG dioxygenase" evidence="15">
    <location>
        <begin position="292"/>
        <end position="389"/>
    </location>
</feature>
<keyword evidence="8" id="KW-0408">Iron</keyword>
<dbReference type="PROSITE" id="PS50865">
    <property type="entry name" value="ZF_MYND_2"/>
    <property type="match status" value="1"/>
</dbReference>
<dbReference type="GO" id="GO:0008270">
    <property type="term" value="F:zinc ion binding"/>
    <property type="evidence" value="ECO:0007669"/>
    <property type="project" value="UniProtKB-KW"/>
</dbReference>
<evidence type="ECO:0000313" key="16">
    <source>
        <dbReference type="EnsemblMetazoa" id="XP_038066578.1"/>
    </source>
</evidence>
<protein>
    <recommendedName>
        <fullName evidence="9">hypoxia-inducible factor-proline dioxygenase</fullName>
        <ecNumber evidence="9">1.14.11.29</ecNumber>
    </recommendedName>
</protein>
<organism evidence="16 17">
    <name type="scientific">Patiria miniata</name>
    <name type="common">Bat star</name>
    <name type="synonym">Asterina miniata</name>
    <dbReference type="NCBI Taxonomy" id="46514"/>
    <lineage>
        <taxon>Eukaryota</taxon>
        <taxon>Metazoa</taxon>
        <taxon>Echinodermata</taxon>
        <taxon>Eleutherozoa</taxon>
        <taxon>Asterozoa</taxon>
        <taxon>Asteroidea</taxon>
        <taxon>Valvatacea</taxon>
        <taxon>Valvatida</taxon>
        <taxon>Asterinidae</taxon>
        <taxon>Patiria</taxon>
    </lineage>
</organism>
<feature type="compositionally biased region" description="Polar residues" evidence="13">
    <location>
        <begin position="151"/>
        <end position="162"/>
    </location>
</feature>
<dbReference type="EC" id="1.14.11.29" evidence="9"/>
<evidence type="ECO:0000256" key="2">
    <source>
        <dbReference type="ARBA" id="ARBA00022723"/>
    </source>
</evidence>
<keyword evidence="3 11" id="KW-0863">Zinc-finger</keyword>
<name>A0A914ASD9_PATMI</name>
<dbReference type="InterPro" id="IPR051559">
    <property type="entry name" value="HIF_prolyl_hydroxylases"/>
</dbReference>
<dbReference type="PROSITE" id="PS51471">
    <property type="entry name" value="FE2OG_OXY"/>
    <property type="match status" value="1"/>
</dbReference>
<dbReference type="GeneID" id="119736633"/>
<keyword evidence="6" id="KW-0223">Dioxygenase</keyword>
<feature type="domain" description="MYND-type" evidence="14">
    <location>
        <begin position="12"/>
        <end position="49"/>
    </location>
</feature>
<comment type="cofactor">
    <cofactor evidence="1">
        <name>L-ascorbate</name>
        <dbReference type="ChEBI" id="CHEBI:38290"/>
    </cofactor>
</comment>
<evidence type="ECO:0000256" key="6">
    <source>
        <dbReference type="ARBA" id="ARBA00022964"/>
    </source>
</evidence>
<dbReference type="Pfam" id="PF13640">
    <property type="entry name" value="2OG-FeII_Oxy_3"/>
    <property type="match status" value="1"/>
</dbReference>
<evidence type="ECO:0000259" key="14">
    <source>
        <dbReference type="PROSITE" id="PS50865"/>
    </source>
</evidence>
<dbReference type="GO" id="GO:0031418">
    <property type="term" value="F:L-ascorbic acid binding"/>
    <property type="evidence" value="ECO:0007669"/>
    <property type="project" value="UniProtKB-KW"/>
</dbReference>
<dbReference type="SMART" id="SM00702">
    <property type="entry name" value="P4Hc"/>
    <property type="match status" value="1"/>
</dbReference>
<dbReference type="Proteomes" id="UP000887568">
    <property type="component" value="Unplaced"/>
</dbReference>
<dbReference type="PROSITE" id="PS01360">
    <property type="entry name" value="ZF_MYND_1"/>
    <property type="match status" value="1"/>
</dbReference>
<sequence length="485" mass="54477">MADNAEAGNFSCKCCKSTENLKTCSKCKSVFYCSREHQLQDWKKHRRYCKKISQDHHQEEESMADLAREATVSKPMKTNSRSAANHNGRPKQDNIIPVMPVEMNNLCVESSNETAKANSESTTQNEKTFTVNEKKTLKSCSTVLKHEQNVGHEQNGSQSSPNYDPRPFIQTDFPHPKSRDGDTLARHAAVHLQKSGYCVLDGFLNQEHSLNVLREVKSIQDSGVLIDGPLSGGRTSSEKSKKFTKRVIRGDKITWLQGQEESCPRINSLIAQMDELIQRLNYFLQGQYAISGRTKAMVACYPGNGAGYACHVDNPNRDGRCVTCIYYLNDKWDVTSQGGLLRLLPVSGGHVDVEPLLNRLLLFWSDRRNPHEVQPAFDMRYAITVWYFDKSEREEAKMAQLNEDMSKLRGEVSLPDVKEQKERKDHIEEEIQKKSSDAVAGLSSAELQALSGMLEGQPDPRAILTSHGVAPTIQDALLCQLKGMK</sequence>
<feature type="region of interest" description="Disordered" evidence="13">
    <location>
        <begin position="72"/>
        <end position="94"/>
    </location>
</feature>
<evidence type="ECO:0000256" key="13">
    <source>
        <dbReference type="SAM" id="MobiDB-lite"/>
    </source>
</evidence>
<dbReference type="Pfam" id="PF01753">
    <property type="entry name" value="zf-MYND"/>
    <property type="match status" value="1"/>
</dbReference>
<evidence type="ECO:0000256" key="1">
    <source>
        <dbReference type="ARBA" id="ARBA00001961"/>
    </source>
</evidence>
<keyword evidence="2" id="KW-0479">Metal-binding</keyword>
<keyword evidence="5" id="KW-0847">Vitamin C</keyword>
<comment type="catalytic activity">
    <reaction evidence="10">
        <text>L-prolyl-[hypoxia-inducible factor alpha subunit] + 2-oxoglutarate + O2 = trans-4-hydroxy-L-prolyl-[hypoxia-inducible factor alpha subunit] + succinate + CO2</text>
        <dbReference type="Rhea" id="RHEA:48400"/>
        <dbReference type="Rhea" id="RHEA-COMP:12093"/>
        <dbReference type="Rhea" id="RHEA-COMP:12094"/>
        <dbReference type="ChEBI" id="CHEBI:15379"/>
        <dbReference type="ChEBI" id="CHEBI:16526"/>
        <dbReference type="ChEBI" id="CHEBI:16810"/>
        <dbReference type="ChEBI" id="CHEBI:30031"/>
        <dbReference type="ChEBI" id="CHEBI:50342"/>
        <dbReference type="ChEBI" id="CHEBI:61965"/>
        <dbReference type="EC" id="1.14.11.29"/>
    </reaction>
</comment>
<evidence type="ECO:0000313" key="17">
    <source>
        <dbReference type="Proteomes" id="UP000887568"/>
    </source>
</evidence>
<evidence type="ECO:0000256" key="9">
    <source>
        <dbReference type="ARBA" id="ARBA00039004"/>
    </source>
</evidence>
<dbReference type="GO" id="GO:0008198">
    <property type="term" value="F:ferrous iron binding"/>
    <property type="evidence" value="ECO:0007669"/>
    <property type="project" value="TreeGrafter"/>
</dbReference>
<proteinExistence type="predicted"/>
<dbReference type="InterPro" id="IPR002893">
    <property type="entry name" value="Znf_MYND"/>
</dbReference>
<evidence type="ECO:0000256" key="8">
    <source>
        <dbReference type="ARBA" id="ARBA00023004"/>
    </source>
</evidence>
<evidence type="ECO:0000256" key="4">
    <source>
        <dbReference type="ARBA" id="ARBA00022833"/>
    </source>
</evidence>